<evidence type="ECO:0000313" key="2">
    <source>
        <dbReference type="Proteomes" id="UP000177040"/>
    </source>
</evidence>
<organism evidence="1 2">
    <name type="scientific">Candidatus Magasanikbacteria bacterium RIFCSPLOWO2_01_FULL_40_15</name>
    <dbReference type="NCBI Taxonomy" id="1798686"/>
    <lineage>
        <taxon>Bacteria</taxon>
        <taxon>Candidatus Magasanikiibacteriota</taxon>
    </lineage>
</organism>
<proteinExistence type="predicted"/>
<dbReference type="Proteomes" id="UP000177040">
    <property type="component" value="Unassembled WGS sequence"/>
</dbReference>
<protein>
    <submittedName>
        <fullName evidence="1">Uncharacterized protein</fullName>
    </submittedName>
</protein>
<name>A0A1F6N3J6_9BACT</name>
<sequence length="110" mass="12435">MDGQCAEAKNIIEKAASGDVMWAILQIGGSIDYSESEDDLLRSSSIEDERYSLYSLDDPTKLSDKLRRLKVKLEKSKLPPLSVSEILSIIKPDIWIEIAKQLKMNEVHKD</sequence>
<dbReference type="AlphaFoldDB" id="A0A1F6N3J6"/>
<accession>A0A1F6N3J6</accession>
<dbReference type="EMBL" id="MFQH01000006">
    <property type="protein sequence ID" value="OGH78556.1"/>
    <property type="molecule type" value="Genomic_DNA"/>
</dbReference>
<reference evidence="1 2" key="1">
    <citation type="journal article" date="2016" name="Nat. Commun.">
        <title>Thousands of microbial genomes shed light on interconnected biogeochemical processes in an aquifer system.</title>
        <authorList>
            <person name="Anantharaman K."/>
            <person name="Brown C.T."/>
            <person name="Hug L.A."/>
            <person name="Sharon I."/>
            <person name="Castelle C.J."/>
            <person name="Probst A.J."/>
            <person name="Thomas B.C."/>
            <person name="Singh A."/>
            <person name="Wilkins M.J."/>
            <person name="Karaoz U."/>
            <person name="Brodie E.L."/>
            <person name="Williams K.H."/>
            <person name="Hubbard S.S."/>
            <person name="Banfield J.F."/>
        </authorList>
    </citation>
    <scope>NUCLEOTIDE SEQUENCE [LARGE SCALE GENOMIC DNA]</scope>
</reference>
<evidence type="ECO:0000313" key="1">
    <source>
        <dbReference type="EMBL" id="OGH78556.1"/>
    </source>
</evidence>
<comment type="caution">
    <text evidence="1">The sequence shown here is derived from an EMBL/GenBank/DDBJ whole genome shotgun (WGS) entry which is preliminary data.</text>
</comment>
<gene>
    <name evidence="1" type="ORF">A2983_02730</name>
</gene>